<name>A0AAW5BZV7_9FIRM</name>
<comment type="caution">
    <text evidence="1">The sequence shown here is derived from an EMBL/GenBank/DDBJ whole genome shotgun (WGS) entry which is preliminary data.</text>
</comment>
<reference evidence="1" key="3">
    <citation type="submission" date="2022-01" db="EMBL/GenBank/DDBJ databases">
        <title>Collection of gut derived symbiotic bacterial strains cultured from healthy donors.</title>
        <authorList>
            <person name="Lin H."/>
            <person name="Kohout C."/>
            <person name="Waligurski E."/>
            <person name="Pamer E.G."/>
        </authorList>
    </citation>
    <scope>NUCLEOTIDE SEQUENCE</scope>
    <source>
        <strain evidence="1">DFI.6.55</strain>
    </source>
</reference>
<evidence type="ECO:0000313" key="3">
    <source>
        <dbReference type="Proteomes" id="UP000669239"/>
    </source>
</evidence>
<dbReference type="EMBL" id="JAKNGE010000009">
    <property type="protein sequence ID" value="MCG4745544.1"/>
    <property type="molecule type" value="Genomic_DNA"/>
</dbReference>
<reference evidence="2" key="2">
    <citation type="submission" date="2020-02" db="EMBL/GenBank/DDBJ databases">
        <authorList>
            <person name="Littmann E."/>
            <person name="Sorbara M."/>
        </authorList>
    </citation>
    <scope>NUCLEOTIDE SEQUENCE</scope>
    <source>
        <strain evidence="2">MSK.1.17</strain>
    </source>
</reference>
<sequence>MVYNFQMERLMASRHPKDVEPDYQYQVWTAKTLDGNPFWGAGDFCGLDTEHVIRYGRELTDLEWDGNEIYVSGGDAHEKAFGVSDGGRRRVIRDRGEEVWRREEWMKLGN</sequence>
<dbReference type="EMBL" id="JAAITT010000003">
    <property type="protein sequence ID" value="NSJ47674.1"/>
    <property type="molecule type" value="Genomic_DNA"/>
</dbReference>
<dbReference type="Proteomes" id="UP000669239">
    <property type="component" value="Unassembled WGS sequence"/>
</dbReference>
<organism evidence="1 4">
    <name type="scientific">Enterocloster aldenensis</name>
    <dbReference type="NCBI Taxonomy" id="358742"/>
    <lineage>
        <taxon>Bacteria</taxon>
        <taxon>Bacillati</taxon>
        <taxon>Bacillota</taxon>
        <taxon>Clostridia</taxon>
        <taxon>Lachnospirales</taxon>
        <taxon>Lachnospiraceae</taxon>
        <taxon>Enterocloster</taxon>
    </lineage>
</organism>
<dbReference type="RefSeq" id="WP_117556470.1">
    <property type="nucleotide sequence ID" value="NZ_CAXTHN010000045.1"/>
</dbReference>
<gene>
    <name evidence="2" type="ORF">G5B36_03030</name>
    <name evidence="1" type="ORF">L0N08_09005</name>
</gene>
<dbReference type="AlphaFoldDB" id="A0AAW5BZV7"/>
<reference evidence="2 3" key="1">
    <citation type="journal article" date="2020" name="Cell Host Microbe">
        <title>Functional and Genomic Variation between Human-Derived Isolates of Lachnospiraceae Reveals Inter- and Intra-Species Diversity.</title>
        <authorList>
            <person name="Sorbara M.T."/>
            <person name="Littmann E.R."/>
            <person name="Fontana E."/>
            <person name="Moody T.U."/>
            <person name="Kohout C.E."/>
            <person name="Gjonbalaj M."/>
            <person name="Eaton V."/>
            <person name="Seok R."/>
            <person name="Leiner I.M."/>
            <person name="Pamer E.G."/>
        </authorList>
    </citation>
    <scope>NUCLEOTIDE SEQUENCE [LARGE SCALE GENOMIC DNA]</scope>
    <source>
        <strain evidence="2 3">MSK.1.17</strain>
    </source>
</reference>
<evidence type="ECO:0000313" key="2">
    <source>
        <dbReference type="EMBL" id="NSJ47674.1"/>
    </source>
</evidence>
<evidence type="ECO:0000313" key="1">
    <source>
        <dbReference type="EMBL" id="MCG4745544.1"/>
    </source>
</evidence>
<accession>A0AAW5BZV7</accession>
<dbReference type="Proteomes" id="UP001299608">
    <property type="component" value="Unassembled WGS sequence"/>
</dbReference>
<keyword evidence="3" id="KW-1185">Reference proteome</keyword>
<proteinExistence type="predicted"/>
<evidence type="ECO:0000313" key="4">
    <source>
        <dbReference type="Proteomes" id="UP001299608"/>
    </source>
</evidence>
<protein>
    <submittedName>
        <fullName evidence="1">Uncharacterized protein</fullName>
    </submittedName>
</protein>